<dbReference type="AlphaFoldDB" id="A0A0D3FUD2"/>
<sequence>MAAWCPGWAVVSPAWRRPEGGLATSGKEAGTARRMGGADGDEHRGLKVALQCRGRRSGRQGGWGKAGAAVIKAVGVEEPEQRRAKEEGWEEGTLRPRWVMGRMQRRRSHGSRRRPWAAVILPGSWHPSSSSGKGRGVASTTGTRRWLGWCGGGDEEPAMEAVIDRERGGGCDGEGMRSGGGGVACRGEGAHNNDGGRSGRLPPPLRLCAAAAPSRDAIVPLRLPSAHPLELPPVSPPSFFFLPLWCANGREDDDVGAGGSAGLPLPLLLFPLAAASEPAPVSSLSPYSPSPHDGIWVGCGVGADSVAPLPSRRHRGRSTYVSSGSRRRR</sequence>
<organism evidence="2">
    <name type="scientific">Oryza barthii</name>
    <dbReference type="NCBI Taxonomy" id="65489"/>
    <lineage>
        <taxon>Eukaryota</taxon>
        <taxon>Viridiplantae</taxon>
        <taxon>Streptophyta</taxon>
        <taxon>Embryophyta</taxon>
        <taxon>Tracheophyta</taxon>
        <taxon>Spermatophyta</taxon>
        <taxon>Magnoliopsida</taxon>
        <taxon>Liliopsida</taxon>
        <taxon>Poales</taxon>
        <taxon>Poaceae</taxon>
        <taxon>BOP clade</taxon>
        <taxon>Oryzoideae</taxon>
        <taxon>Oryzeae</taxon>
        <taxon>Oryzinae</taxon>
        <taxon>Oryza</taxon>
    </lineage>
</organism>
<feature type="region of interest" description="Disordered" evidence="1">
    <location>
        <begin position="306"/>
        <end position="329"/>
    </location>
</feature>
<protein>
    <submittedName>
        <fullName evidence="2">Uncharacterized protein</fullName>
    </submittedName>
</protein>
<dbReference type="Proteomes" id="UP000026960">
    <property type="component" value="Chromosome 4"/>
</dbReference>
<dbReference type="Gramene" id="OBART04G08080.1">
    <property type="protein sequence ID" value="OBART04G08080.1"/>
    <property type="gene ID" value="OBART04G08080"/>
</dbReference>
<dbReference type="PaxDb" id="65489-OBART04G08080.1"/>
<dbReference type="HOGENOM" id="CLU_845603_0_0_1"/>
<accession>A0A0D3FUD2</accession>
<reference evidence="2" key="2">
    <citation type="submission" date="2015-03" db="UniProtKB">
        <authorList>
            <consortium name="EnsemblPlants"/>
        </authorList>
    </citation>
    <scope>IDENTIFICATION</scope>
</reference>
<evidence type="ECO:0000313" key="3">
    <source>
        <dbReference type="Proteomes" id="UP000026960"/>
    </source>
</evidence>
<reference evidence="2" key="1">
    <citation type="journal article" date="2009" name="Rice">
        <title>De Novo Next Generation Sequencing of Plant Genomes.</title>
        <authorList>
            <person name="Rounsley S."/>
            <person name="Marri P.R."/>
            <person name="Yu Y."/>
            <person name="He R."/>
            <person name="Sisneros N."/>
            <person name="Goicoechea J.L."/>
            <person name="Lee S.J."/>
            <person name="Angelova A."/>
            <person name="Kudrna D."/>
            <person name="Luo M."/>
            <person name="Affourtit J."/>
            <person name="Desany B."/>
            <person name="Knight J."/>
            <person name="Niazi F."/>
            <person name="Egholm M."/>
            <person name="Wing R.A."/>
        </authorList>
    </citation>
    <scope>NUCLEOTIDE SEQUENCE [LARGE SCALE GENOMIC DNA]</scope>
    <source>
        <strain evidence="2">cv. IRGC 105608</strain>
    </source>
</reference>
<evidence type="ECO:0000313" key="2">
    <source>
        <dbReference type="EnsemblPlants" id="OBART04G08080.1"/>
    </source>
</evidence>
<proteinExistence type="predicted"/>
<feature type="compositionally biased region" description="Polar residues" evidence="1">
    <location>
        <begin position="319"/>
        <end position="329"/>
    </location>
</feature>
<name>A0A0D3FUD2_9ORYZ</name>
<keyword evidence="3" id="KW-1185">Reference proteome</keyword>
<dbReference type="EnsemblPlants" id="OBART04G08080.1">
    <property type="protein sequence ID" value="OBART04G08080.1"/>
    <property type="gene ID" value="OBART04G08080"/>
</dbReference>
<feature type="region of interest" description="Disordered" evidence="1">
    <location>
        <begin position="18"/>
        <end position="42"/>
    </location>
</feature>
<evidence type="ECO:0000256" key="1">
    <source>
        <dbReference type="SAM" id="MobiDB-lite"/>
    </source>
</evidence>